<dbReference type="InterPro" id="IPR039697">
    <property type="entry name" value="Alcohol_dehydrogenase_Fe"/>
</dbReference>
<dbReference type="RefSeq" id="WP_189529938.1">
    <property type="nucleotide sequence ID" value="NZ_BMYX01000001.1"/>
</dbReference>
<dbReference type="Pfam" id="PF25137">
    <property type="entry name" value="ADH_Fe_C"/>
    <property type="match status" value="1"/>
</dbReference>
<evidence type="ECO:0000259" key="5">
    <source>
        <dbReference type="Pfam" id="PF25137"/>
    </source>
</evidence>
<organism evidence="6 7">
    <name type="scientific">Paludibacterium paludis</name>
    <dbReference type="NCBI Taxonomy" id="1225769"/>
    <lineage>
        <taxon>Bacteria</taxon>
        <taxon>Pseudomonadati</taxon>
        <taxon>Pseudomonadota</taxon>
        <taxon>Betaproteobacteria</taxon>
        <taxon>Neisseriales</taxon>
        <taxon>Chromobacteriaceae</taxon>
        <taxon>Paludibacterium</taxon>
    </lineage>
</organism>
<dbReference type="PROSITE" id="PS00913">
    <property type="entry name" value="ADH_IRON_1"/>
    <property type="match status" value="1"/>
</dbReference>
<reference evidence="6" key="2">
    <citation type="submission" date="2020-09" db="EMBL/GenBank/DDBJ databases">
        <authorList>
            <person name="Sun Q."/>
            <person name="Kim S."/>
        </authorList>
    </citation>
    <scope>NUCLEOTIDE SEQUENCE</scope>
    <source>
        <strain evidence="6">KCTC 32182</strain>
    </source>
</reference>
<evidence type="ECO:0000259" key="4">
    <source>
        <dbReference type="Pfam" id="PF00465"/>
    </source>
</evidence>
<reference evidence="6" key="1">
    <citation type="journal article" date="2014" name="Int. J. Syst. Evol. Microbiol.">
        <title>Complete genome sequence of Corynebacterium casei LMG S-19264T (=DSM 44701T), isolated from a smear-ripened cheese.</title>
        <authorList>
            <consortium name="US DOE Joint Genome Institute (JGI-PGF)"/>
            <person name="Walter F."/>
            <person name="Albersmeier A."/>
            <person name="Kalinowski J."/>
            <person name="Ruckert C."/>
        </authorList>
    </citation>
    <scope>NUCLEOTIDE SEQUENCE</scope>
    <source>
        <strain evidence="6">KCTC 32182</strain>
    </source>
</reference>
<comment type="caution">
    <text evidence="6">The sequence shown here is derived from an EMBL/GenBank/DDBJ whole genome shotgun (WGS) entry which is preliminary data.</text>
</comment>
<evidence type="ECO:0000256" key="2">
    <source>
        <dbReference type="ARBA" id="ARBA00007358"/>
    </source>
</evidence>
<name>A0A918U6Z0_9NEIS</name>
<dbReference type="PROSITE" id="PS00060">
    <property type="entry name" value="ADH_IRON_2"/>
    <property type="match status" value="1"/>
</dbReference>
<dbReference type="PANTHER" id="PTHR11496:SF94">
    <property type="entry name" value="ALCOHOL DEHYDROGENASE EUTG-RELATED"/>
    <property type="match status" value="1"/>
</dbReference>
<dbReference type="Gene3D" id="3.40.50.1970">
    <property type="match status" value="1"/>
</dbReference>
<dbReference type="EMBL" id="BMYX01000001">
    <property type="protein sequence ID" value="GGY02276.1"/>
    <property type="molecule type" value="Genomic_DNA"/>
</dbReference>
<dbReference type="GO" id="GO:0046872">
    <property type="term" value="F:metal ion binding"/>
    <property type="evidence" value="ECO:0007669"/>
    <property type="project" value="InterPro"/>
</dbReference>
<dbReference type="InterPro" id="IPR001670">
    <property type="entry name" value="ADH_Fe/GldA"/>
</dbReference>
<dbReference type="SUPFAM" id="SSF56796">
    <property type="entry name" value="Dehydroquinate synthase-like"/>
    <property type="match status" value="1"/>
</dbReference>
<comment type="similarity">
    <text evidence="2">Belongs to the iron-containing alcohol dehydrogenase family.</text>
</comment>
<feature type="domain" description="Fe-containing alcohol dehydrogenase-like C-terminal" evidence="5">
    <location>
        <begin position="208"/>
        <end position="397"/>
    </location>
</feature>
<dbReference type="FunFam" id="1.20.1090.10:FF:000001">
    <property type="entry name" value="Aldehyde-alcohol dehydrogenase"/>
    <property type="match status" value="1"/>
</dbReference>
<dbReference type="InterPro" id="IPR018211">
    <property type="entry name" value="ADH_Fe_CS"/>
</dbReference>
<evidence type="ECO:0000256" key="1">
    <source>
        <dbReference type="ARBA" id="ARBA00001962"/>
    </source>
</evidence>
<protein>
    <submittedName>
        <fullName evidence="6">Alcohol dehydrogenase EutG</fullName>
    </submittedName>
</protein>
<evidence type="ECO:0000313" key="7">
    <source>
        <dbReference type="Proteomes" id="UP000645257"/>
    </source>
</evidence>
<proteinExistence type="inferred from homology"/>
<feature type="domain" description="Alcohol dehydrogenase iron-type/glycerol dehydrogenase GldA" evidence="4">
    <location>
        <begin position="28"/>
        <end position="196"/>
    </location>
</feature>
<dbReference type="CDD" id="cd08551">
    <property type="entry name" value="Fe-ADH"/>
    <property type="match status" value="1"/>
</dbReference>
<accession>A0A918U6Z0</accession>
<evidence type="ECO:0000313" key="6">
    <source>
        <dbReference type="EMBL" id="GGY02276.1"/>
    </source>
</evidence>
<dbReference type="GO" id="GO:0004022">
    <property type="term" value="F:alcohol dehydrogenase (NAD+) activity"/>
    <property type="evidence" value="ECO:0007669"/>
    <property type="project" value="TreeGrafter"/>
</dbReference>
<dbReference type="Pfam" id="PF00465">
    <property type="entry name" value="Fe-ADH"/>
    <property type="match status" value="1"/>
</dbReference>
<evidence type="ECO:0000256" key="3">
    <source>
        <dbReference type="ARBA" id="ARBA00023002"/>
    </source>
</evidence>
<dbReference type="InterPro" id="IPR056798">
    <property type="entry name" value="ADH_Fe_C"/>
</dbReference>
<comment type="cofactor">
    <cofactor evidence="1">
        <name>Fe cation</name>
        <dbReference type="ChEBI" id="CHEBI:24875"/>
    </cofactor>
</comment>
<keyword evidence="3" id="KW-0560">Oxidoreductase</keyword>
<dbReference type="FunFam" id="3.40.50.1970:FF:000003">
    <property type="entry name" value="Alcohol dehydrogenase, iron-containing"/>
    <property type="match status" value="1"/>
</dbReference>
<gene>
    <name evidence="6" type="primary">eutG</name>
    <name evidence="6" type="ORF">GCM10011289_00420</name>
</gene>
<dbReference type="AlphaFoldDB" id="A0A918U6Z0"/>
<dbReference type="Proteomes" id="UP000645257">
    <property type="component" value="Unassembled WGS sequence"/>
</dbReference>
<dbReference type="PANTHER" id="PTHR11496">
    <property type="entry name" value="ALCOHOL DEHYDROGENASE"/>
    <property type="match status" value="1"/>
</dbReference>
<sequence length="404" mass="41538">MQATDLDLALYHAIDLFSAREVQTFAVPPATLIGTGAIARTGEAAARLGLQRVFVTADGFLLDRGQADALLRSLARHDIDAECYRYPGGEPDSATVEEAARRLAGAKCDGIVAFGGGSVLDTAKAIAMLAPHPGMDVAGLAGAPALPNGRMPLILAPTTAGTGSEASNITVVTDSASGIKQAIVHPALIPDLAVIDAGLTLDMPAALTAATGIDALTHAIEAYVARGANPLTQALALRAITLIGRALPVAVGQGHNLAARQDMMLGSYLAGMAFSNAGLGLVHAIAHQIGARYHIPHGVANAVLLPSVLRFNRLVSARAYRDIGQALCGEPLGADELIAAVARLITDIGLPGGLRLPGVSPDDFAALAEAALTDACLAGNPREAGREDIIGLYRHAWNRQAQEN</sequence>
<dbReference type="Gene3D" id="1.20.1090.10">
    <property type="entry name" value="Dehydroquinate synthase-like - alpha domain"/>
    <property type="match status" value="1"/>
</dbReference>
<keyword evidence="7" id="KW-1185">Reference proteome</keyword>